<proteinExistence type="predicted"/>
<evidence type="ECO:0000313" key="2">
    <source>
        <dbReference type="Proteomes" id="UP000187429"/>
    </source>
</evidence>
<comment type="caution">
    <text evidence="1">The sequence shown here is derived from an EMBL/GenBank/DDBJ whole genome shotgun (WGS) entry which is preliminary data.</text>
</comment>
<sequence length="113" mass="13538">MAESELDDSENEKKIIIKTLNTDENLRQQEFFNIEDEYSDIIHYKIKKIILEMIQNEKRKFRLKYNKFFIESSKSFICGELKEGIKRVLRTYKEKMEALTDIHSGLASVMECY</sequence>
<gene>
    <name evidence="1" type="ORF">AYI69_g8186</name>
</gene>
<dbReference type="EMBL" id="LSSM01004244">
    <property type="protein sequence ID" value="OMJ15465.1"/>
    <property type="molecule type" value="Genomic_DNA"/>
</dbReference>
<keyword evidence="2" id="KW-1185">Reference proteome</keyword>
<protein>
    <submittedName>
        <fullName evidence="1">Uncharacterized protein</fullName>
    </submittedName>
</protein>
<dbReference type="Proteomes" id="UP000187429">
    <property type="component" value="Unassembled WGS sequence"/>
</dbReference>
<reference evidence="2" key="1">
    <citation type="submission" date="2017-01" db="EMBL/GenBank/DDBJ databases">
        <authorList>
            <person name="Wang Y."/>
            <person name="White M."/>
            <person name="Kvist S."/>
            <person name="Moncalvo J.-M."/>
        </authorList>
    </citation>
    <scope>NUCLEOTIDE SEQUENCE [LARGE SCALE GENOMIC DNA]</scope>
    <source>
        <strain evidence="2">ID-206-W2</strain>
    </source>
</reference>
<accession>A0A1R1XLI9</accession>
<evidence type="ECO:0000313" key="1">
    <source>
        <dbReference type="EMBL" id="OMJ15465.1"/>
    </source>
</evidence>
<name>A0A1R1XLI9_9FUNG</name>
<dbReference type="AlphaFoldDB" id="A0A1R1XLI9"/>
<organism evidence="1 2">
    <name type="scientific">Smittium culicis</name>
    <dbReference type="NCBI Taxonomy" id="133412"/>
    <lineage>
        <taxon>Eukaryota</taxon>
        <taxon>Fungi</taxon>
        <taxon>Fungi incertae sedis</taxon>
        <taxon>Zoopagomycota</taxon>
        <taxon>Kickxellomycotina</taxon>
        <taxon>Harpellomycetes</taxon>
        <taxon>Harpellales</taxon>
        <taxon>Legeriomycetaceae</taxon>
        <taxon>Smittium</taxon>
    </lineage>
</organism>